<dbReference type="InterPro" id="IPR012308">
    <property type="entry name" value="DNA_ligase_ATP-dep_N"/>
</dbReference>
<sequence length="534" mass="61166">MKAFSQLFTNIDQTTSTNEKIDALVTYLDTADEQDAIWCVALLSGRRPKRTIKTSELWEWSGELSGLPSWLLAESYHIVGDLAETISLVIPPSNDERDHPLHEIINALIALKDSDEQQRKAYITDMWQHFGRQELFVFNKLITGGFRMGVSDKIVIKALAKHYKVDENIIAHRLTGNWEAHNNTLPKLLAAGDSGDDISKPYPFYLAYPLETPPQELGSVGDWIIERKYDGIRGQIIVRNQQLFVWSRGEDLLTEKFIEFEGLINILPNGTVIDGEILPVKDGKFLPFHVMQTRIGRKNVTKKALQEAPLVMVCYDIIEHNGTDIRHLSMQERRTVLEGLLTTLKEQHPELPLQLSPLVQCTTWDEVAEERARSREYVCEGLMLKRKSSEYKTGRRRGDWWKWKVDPLSIDGVLLYAQRGHGRRANLYTDFTFAVWDGDELVPFAKAYSGLRDKELLEVDAWIKKNTIDKFGPVRSVTPTLVFELGFEGISPSPRHKSGIALRFPRILRWRQDKGVKEANTKADLIELLNAYRE</sequence>
<evidence type="ECO:0000256" key="2">
    <source>
        <dbReference type="ARBA" id="ARBA00022598"/>
    </source>
</evidence>
<keyword evidence="7" id="KW-0227">DNA damage</keyword>
<keyword evidence="11" id="KW-0234">DNA repair</keyword>
<evidence type="ECO:0000256" key="13">
    <source>
        <dbReference type="ARBA" id="ARBA00034003"/>
    </source>
</evidence>
<keyword evidence="10" id="KW-0233">DNA recombination</keyword>
<keyword evidence="6" id="KW-0547">Nucleotide-binding</keyword>
<evidence type="ECO:0000256" key="5">
    <source>
        <dbReference type="ARBA" id="ARBA00022723"/>
    </source>
</evidence>
<keyword evidence="3" id="KW-0132">Cell division</keyword>
<evidence type="ECO:0000313" key="16">
    <source>
        <dbReference type="Proteomes" id="UP000239872"/>
    </source>
</evidence>
<dbReference type="NCBIfam" id="TIGR04120">
    <property type="entry name" value="DNA_lig_bact"/>
    <property type="match status" value="1"/>
</dbReference>
<gene>
    <name evidence="15" type="ORF">CJD36_013170</name>
</gene>
<keyword evidence="2 15" id="KW-0436">Ligase</keyword>
<evidence type="ECO:0000313" key="15">
    <source>
        <dbReference type="EMBL" id="PQJ10916.1"/>
    </source>
</evidence>
<dbReference type="PROSITE" id="PS00697">
    <property type="entry name" value="DNA_LIGASE_A1"/>
    <property type="match status" value="1"/>
</dbReference>
<organism evidence="15 16">
    <name type="scientific">Flavipsychrobacter stenotrophus</name>
    <dbReference type="NCBI Taxonomy" id="2077091"/>
    <lineage>
        <taxon>Bacteria</taxon>
        <taxon>Pseudomonadati</taxon>
        <taxon>Bacteroidota</taxon>
        <taxon>Chitinophagia</taxon>
        <taxon>Chitinophagales</taxon>
        <taxon>Chitinophagaceae</taxon>
        <taxon>Flavipsychrobacter</taxon>
    </lineage>
</organism>
<evidence type="ECO:0000256" key="4">
    <source>
        <dbReference type="ARBA" id="ARBA00022705"/>
    </source>
</evidence>
<evidence type="ECO:0000256" key="12">
    <source>
        <dbReference type="ARBA" id="ARBA00023306"/>
    </source>
</evidence>
<dbReference type="InterPro" id="IPR016059">
    <property type="entry name" value="DNA_ligase_ATP-dep_CS"/>
</dbReference>
<dbReference type="Pfam" id="PF01068">
    <property type="entry name" value="DNA_ligase_A_M"/>
    <property type="match status" value="1"/>
</dbReference>
<dbReference type="GO" id="GO:0003910">
    <property type="term" value="F:DNA ligase (ATP) activity"/>
    <property type="evidence" value="ECO:0007669"/>
    <property type="project" value="UniProtKB-EC"/>
</dbReference>
<dbReference type="InterPro" id="IPR026333">
    <property type="entry name" value="ATP_dep_DNA_lig_pp_1105_fam"/>
</dbReference>
<comment type="catalytic activity">
    <reaction evidence="13">
        <text>ATP + (deoxyribonucleotide)n-3'-hydroxyl + 5'-phospho-(deoxyribonucleotide)m = (deoxyribonucleotide)n+m + AMP + diphosphate.</text>
        <dbReference type="EC" id="6.5.1.1"/>
    </reaction>
</comment>
<dbReference type="Gene3D" id="2.40.50.140">
    <property type="entry name" value="Nucleic acid-binding proteins"/>
    <property type="match status" value="1"/>
</dbReference>
<reference evidence="15 16" key="1">
    <citation type="submission" date="2018-01" db="EMBL/GenBank/DDBJ databases">
        <title>A novel member of the phylum Bacteroidetes isolated from glacier ice.</title>
        <authorList>
            <person name="Liu Q."/>
            <person name="Xin Y.-H."/>
        </authorList>
    </citation>
    <scope>NUCLEOTIDE SEQUENCE [LARGE SCALE GENOMIC DNA]</scope>
    <source>
        <strain evidence="15 16">RB1R16</strain>
    </source>
</reference>
<dbReference type="Gene3D" id="3.30.470.30">
    <property type="entry name" value="DNA ligase/mRNA capping enzyme"/>
    <property type="match status" value="1"/>
</dbReference>
<dbReference type="GO" id="GO:0006281">
    <property type="term" value="P:DNA repair"/>
    <property type="evidence" value="ECO:0007669"/>
    <property type="project" value="UniProtKB-KW"/>
</dbReference>
<keyword evidence="16" id="KW-1185">Reference proteome</keyword>
<dbReference type="RefSeq" id="WP_105039643.1">
    <property type="nucleotide sequence ID" value="NZ_PPSL01000003.1"/>
</dbReference>
<feature type="domain" description="ATP-dependent DNA ligase family profile" evidence="14">
    <location>
        <begin position="303"/>
        <end position="437"/>
    </location>
</feature>
<dbReference type="SUPFAM" id="SSF56091">
    <property type="entry name" value="DNA ligase/mRNA capping enzyme, catalytic domain"/>
    <property type="match status" value="1"/>
</dbReference>
<dbReference type="NCBIfam" id="NF006701">
    <property type="entry name" value="PRK09247.1"/>
    <property type="match status" value="1"/>
</dbReference>
<evidence type="ECO:0000256" key="11">
    <source>
        <dbReference type="ARBA" id="ARBA00023204"/>
    </source>
</evidence>
<dbReference type="InterPro" id="IPR012340">
    <property type="entry name" value="NA-bd_OB-fold"/>
</dbReference>
<proteinExistence type="predicted"/>
<dbReference type="SUPFAM" id="SSF50249">
    <property type="entry name" value="Nucleic acid-binding proteins"/>
    <property type="match status" value="1"/>
</dbReference>
<dbReference type="CDD" id="cd07972">
    <property type="entry name" value="OBF_DNA_ligase_Arch_LigB"/>
    <property type="match status" value="1"/>
</dbReference>
<evidence type="ECO:0000256" key="3">
    <source>
        <dbReference type="ARBA" id="ARBA00022618"/>
    </source>
</evidence>
<accession>A0A2S7SWL2</accession>
<dbReference type="PROSITE" id="PS50160">
    <property type="entry name" value="DNA_LIGASE_A3"/>
    <property type="match status" value="1"/>
</dbReference>
<dbReference type="GO" id="GO:0005524">
    <property type="term" value="F:ATP binding"/>
    <property type="evidence" value="ECO:0007669"/>
    <property type="project" value="UniProtKB-KW"/>
</dbReference>
<dbReference type="InterPro" id="IPR036599">
    <property type="entry name" value="DNA_ligase_N_sf"/>
</dbReference>
<keyword evidence="5" id="KW-0479">Metal-binding</keyword>
<evidence type="ECO:0000256" key="10">
    <source>
        <dbReference type="ARBA" id="ARBA00023172"/>
    </source>
</evidence>
<dbReference type="PANTHER" id="PTHR45674">
    <property type="entry name" value="DNA LIGASE 1/3 FAMILY MEMBER"/>
    <property type="match status" value="1"/>
</dbReference>
<keyword evidence="8" id="KW-0067">ATP-binding</keyword>
<dbReference type="InterPro" id="IPR012310">
    <property type="entry name" value="DNA_ligase_ATP-dep_cent"/>
</dbReference>
<evidence type="ECO:0000256" key="7">
    <source>
        <dbReference type="ARBA" id="ARBA00022763"/>
    </source>
</evidence>
<dbReference type="SUPFAM" id="SSF117018">
    <property type="entry name" value="ATP-dependent DNA ligase DNA-binding domain"/>
    <property type="match status" value="1"/>
</dbReference>
<dbReference type="GO" id="GO:0006310">
    <property type="term" value="P:DNA recombination"/>
    <property type="evidence" value="ECO:0007669"/>
    <property type="project" value="UniProtKB-KW"/>
</dbReference>
<dbReference type="GO" id="GO:0051301">
    <property type="term" value="P:cell division"/>
    <property type="evidence" value="ECO:0007669"/>
    <property type="project" value="UniProtKB-KW"/>
</dbReference>
<evidence type="ECO:0000256" key="8">
    <source>
        <dbReference type="ARBA" id="ARBA00022840"/>
    </source>
</evidence>
<dbReference type="GO" id="GO:0006260">
    <property type="term" value="P:DNA replication"/>
    <property type="evidence" value="ECO:0007669"/>
    <property type="project" value="UniProtKB-KW"/>
</dbReference>
<dbReference type="Proteomes" id="UP000239872">
    <property type="component" value="Unassembled WGS sequence"/>
</dbReference>
<dbReference type="CDD" id="cd07897">
    <property type="entry name" value="Adenylation_DNA_ligase_Bac1"/>
    <property type="match status" value="1"/>
</dbReference>
<dbReference type="GO" id="GO:0046872">
    <property type="term" value="F:metal ion binding"/>
    <property type="evidence" value="ECO:0007669"/>
    <property type="project" value="UniProtKB-KW"/>
</dbReference>
<keyword evidence="9" id="KW-0460">Magnesium</keyword>
<name>A0A2S7SWL2_9BACT</name>
<evidence type="ECO:0000256" key="9">
    <source>
        <dbReference type="ARBA" id="ARBA00022842"/>
    </source>
</evidence>
<evidence type="ECO:0000256" key="1">
    <source>
        <dbReference type="ARBA" id="ARBA00012727"/>
    </source>
</evidence>
<keyword evidence="12" id="KW-0131">Cell cycle</keyword>
<protein>
    <recommendedName>
        <fullName evidence="1">DNA ligase (ATP)</fullName>
        <ecNumber evidence="1">6.5.1.1</ecNumber>
    </recommendedName>
</protein>
<comment type="caution">
    <text evidence="15">The sequence shown here is derived from an EMBL/GenBank/DDBJ whole genome shotgun (WGS) entry which is preliminary data.</text>
</comment>
<dbReference type="PANTHER" id="PTHR45674:SF13">
    <property type="entry name" value="DNA LIGASE-RELATED"/>
    <property type="match status" value="1"/>
</dbReference>
<dbReference type="OrthoDB" id="9767858at2"/>
<dbReference type="GO" id="GO:0003677">
    <property type="term" value="F:DNA binding"/>
    <property type="evidence" value="ECO:0007669"/>
    <property type="project" value="InterPro"/>
</dbReference>
<dbReference type="EMBL" id="PPSL01000003">
    <property type="protein sequence ID" value="PQJ10916.1"/>
    <property type="molecule type" value="Genomic_DNA"/>
</dbReference>
<dbReference type="AlphaFoldDB" id="A0A2S7SWL2"/>
<dbReference type="Gene3D" id="1.10.3260.10">
    <property type="entry name" value="DNA ligase, ATP-dependent, N-terminal domain"/>
    <property type="match status" value="1"/>
</dbReference>
<dbReference type="Pfam" id="PF04675">
    <property type="entry name" value="DNA_ligase_A_N"/>
    <property type="match status" value="1"/>
</dbReference>
<dbReference type="InterPro" id="IPR012309">
    <property type="entry name" value="DNA_ligase_ATP-dep_C"/>
</dbReference>
<dbReference type="Pfam" id="PF04679">
    <property type="entry name" value="DNA_ligase_A_C"/>
    <property type="match status" value="1"/>
</dbReference>
<dbReference type="EC" id="6.5.1.1" evidence="1"/>
<dbReference type="InterPro" id="IPR050191">
    <property type="entry name" value="ATP-dep_DNA_ligase"/>
</dbReference>
<evidence type="ECO:0000259" key="14">
    <source>
        <dbReference type="PROSITE" id="PS50160"/>
    </source>
</evidence>
<evidence type="ECO:0000256" key="6">
    <source>
        <dbReference type="ARBA" id="ARBA00022741"/>
    </source>
</evidence>
<keyword evidence="4" id="KW-0235">DNA replication</keyword>